<protein>
    <submittedName>
        <fullName evidence="1">Uncharacterized protein</fullName>
    </submittedName>
</protein>
<proteinExistence type="predicted"/>
<organism evidence="1 2">
    <name type="scientific">Liparis tanakae</name>
    <name type="common">Tanaka's snailfish</name>
    <dbReference type="NCBI Taxonomy" id="230148"/>
    <lineage>
        <taxon>Eukaryota</taxon>
        <taxon>Metazoa</taxon>
        <taxon>Chordata</taxon>
        <taxon>Craniata</taxon>
        <taxon>Vertebrata</taxon>
        <taxon>Euteleostomi</taxon>
        <taxon>Actinopterygii</taxon>
        <taxon>Neopterygii</taxon>
        <taxon>Teleostei</taxon>
        <taxon>Neoteleostei</taxon>
        <taxon>Acanthomorphata</taxon>
        <taxon>Eupercaria</taxon>
        <taxon>Perciformes</taxon>
        <taxon>Cottioidei</taxon>
        <taxon>Cottales</taxon>
        <taxon>Liparidae</taxon>
        <taxon>Liparis</taxon>
    </lineage>
</organism>
<keyword evidence="2" id="KW-1185">Reference proteome</keyword>
<reference evidence="1 2" key="1">
    <citation type="submission" date="2019-03" db="EMBL/GenBank/DDBJ databases">
        <title>First draft genome of Liparis tanakae, snailfish: a comprehensive survey of snailfish specific genes.</title>
        <authorList>
            <person name="Kim W."/>
            <person name="Song I."/>
            <person name="Jeong J.-H."/>
            <person name="Kim D."/>
            <person name="Kim S."/>
            <person name="Ryu S."/>
            <person name="Song J.Y."/>
            <person name="Lee S.K."/>
        </authorList>
    </citation>
    <scope>NUCLEOTIDE SEQUENCE [LARGE SCALE GENOMIC DNA]</scope>
    <source>
        <tissue evidence="1">Muscle</tissue>
    </source>
</reference>
<dbReference type="AlphaFoldDB" id="A0A4Z2FSP1"/>
<dbReference type="Proteomes" id="UP000314294">
    <property type="component" value="Unassembled WGS sequence"/>
</dbReference>
<sequence>MELCRVGDQLIPKPQVYPLPQAIWMFRYFEQLDMEGNRNKSFYCDVQPKLKLHSHLAFPIRVLPERSEERFTTFKISTGHL</sequence>
<comment type="caution">
    <text evidence="1">The sequence shown here is derived from an EMBL/GenBank/DDBJ whole genome shotgun (WGS) entry which is preliminary data.</text>
</comment>
<accession>A0A4Z2FSP1</accession>
<gene>
    <name evidence="1" type="ORF">EYF80_046020</name>
</gene>
<evidence type="ECO:0000313" key="2">
    <source>
        <dbReference type="Proteomes" id="UP000314294"/>
    </source>
</evidence>
<name>A0A4Z2FSP1_9TELE</name>
<evidence type="ECO:0000313" key="1">
    <source>
        <dbReference type="EMBL" id="TNN43783.1"/>
    </source>
</evidence>
<dbReference type="EMBL" id="SRLO01000945">
    <property type="protein sequence ID" value="TNN43783.1"/>
    <property type="molecule type" value="Genomic_DNA"/>
</dbReference>